<reference evidence="2" key="2">
    <citation type="submission" date="2020-05" db="UniProtKB">
        <authorList>
            <consortium name="EnsemblMetazoa"/>
        </authorList>
    </citation>
    <scope>IDENTIFICATION</scope>
    <source>
        <strain evidence="2">MINIMUS1</strain>
    </source>
</reference>
<evidence type="ECO:0000256" key="1">
    <source>
        <dbReference type="SAM" id="MobiDB-lite"/>
    </source>
</evidence>
<dbReference type="AlphaFoldDB" id="A0A182WQF6"/>
<name>A0A182WQF6_9DIPT</name>
<dbReference type="Proteomes" id="UP000075920">
    <property type="component" value="Unassembled WGS sequence"/>
</dbReference>
<reference evidence="3" key="1">
    <citation type="submission" date="2013-03" db="EMBL/GenBank/DDBJ databases">
        <title>The Genome Sequence of Anopheles minimus MINIMUS1.</title>
        <authorList>
            <consortium name="The Broad Institute Genomics Platform"/>
            <person name="Neafsey D.E."/>
            <person name="Walton C."/>
            <person name="Walker B."/>
            <person name="Young S.K."/>
            <person name="Zeng Q."/>
            <person name="Gargeya S."/>
            <person name="Fitzgerald M."/>
            <person name="Haas B."/>
            <person name="Abouelleil A."/>
            <person name="Allen A.W."/>
            <person name="Alvarado L."/>
            <person name="Arachchi H.M."/>
            <person name="Berlin A.M."/>
            <person name="Chapman S.B."/>
            <person name="Gainer-Dewar J."/>
            <person name="Goldberg J."/>
            <person name="Griggs A."/>
            <person name="Gujja S."/>
            <person name="Hansen M."/>
            <person name="Howarth C."/>
            <person name="Imamovic A."/>
            <person name="Ireland A."/>
            <person name="Larimer J."/>
            <person name="McCowan C."/>
            <person name="Murphy C."/>
            <person name="Pearson M."/>
            <person name="Poon T.W."/>
            <person name="Priest M."/>
            <person name="Roberts A."/>
            <person name="Saif S."/>
            <person name="Shea T."/>
            <person name="Sisk P."/>
            <person name="Sykes S."/>
            <person name="Wortman J."/>
            <person name="Nusbaum C."/>
            <person name="Birren B."/>
        </authorList>
    </citation>
    <scope>NUCLEOTIDE SEQUENCE [LARGE SCALE GENOMIC DNA]</scope>
    <source>
        <strain evidence="3">MINIMUS1</strain>
    </source>
</reference>
<dbReference type="VEuPathDB" id="VectorBase:AMIN014879"/>
<dbReference type="EnsemblMetazoa" id="AMIN014879-RA">
    <property type="protein sequence ID" value="AMIN014879-PA"/>
    <property type="gene ID" value="AMIN014879"/>
</dbReference>
<proteinExistence type="predicted"/>
<accession>A0A182WQF6</accession>
<organism evidence="2 3">
    <name type="scientific">Anopheles minimus</name>
    <dbReference type="NCBI Taxonomy" id="112268"/>
    <lineage>
        <taxon>Eukaryota</taxon>
        <taxon>Metazoa</taxon>
        <taxon>Ecdysozoa</taxon>
        <taxon>Arthropoda</taxon>
        <taxon>Hexapoda</taxon>
        <taxon>Insecta</taxon>
        <taxon>Pterygota</taxon>
        <taxon>Neoptera</taxon>
        <taxon>Endopterygota</taxon>
        <taxon>Diptera</taxon>
        <taxon>Nematocera</taxon>
        <taxon>Culicoidea</taxon>
        <taxon>Culicidae</taxon>
        <taxon>Anophelinae</taxon>
        <taxon>Anopheles</taxon>
    </lineage>
</organism>
<feature type="region of interest" description="Disordered" evidence="1">
    <location>
        <begin position="33"/>
        <end position="57"/>
    </location>
</feature>
<keyword evidence="3" id="KW-1185">Reference proteome</keyword>
<evidence type="ECO:0000313" key="2">
    <source>
        <dbReference type="EnsemblMetazoa" id="AMIN014879-PA"/>
    </source>
</evidence>
<protein>
    <submittedName>
        <fullName evidence="2">Uncharacterized protein</fullName>
    </submittedName>
</protein>
<sequence>MGRCVQHRKHGTPIDSVFSTLGPVFPHGHTQVANAQPCPSGDMAKTTTCRGTLRAKD</sequence>
<evidence type="ECO:0000313" key="3">
    <source>
        <dbReference type="Proteomes" id="UP000075920"/>
    </source>
</evidence>